<protein>
    <submittedName>
        <fullName evidence="2">GNAT family N-acetyltransferase</fullName>
    </submittedName>
</protein>
<name>A0ABT8QNX4_9FIRM</name>
<sequence>MIEIRKAQGSDFQQIWTILQEVFQKGDTYAFFPNITKEEVFQIWMEIPLATYVAVENELIRGTYYLKPNQPGLGSHVCNVGYAVSSNVRGKGIGRLMCEHSLNEAKAYAFKAMQYNYVVSTNQAAVELWKKCGFKIVGTLPKAFNHKEKGLVDAFVMYQWFN</sequence>
<dbReference type="RefSeq" id="WP_252467715.1">
    <property type="nucleotide sequence ID" value="NZ_JAMHFY010000003.1"/>
</dbReference>
<dbReference type="Pfam" id="PF00583">
    <property type="entry name" value="Acetyltransf_1"/>
    <property type="match status" value="1"/>
</dbReference>
<dbReference type="PANTHER" id="PTHR43138:SF1">
    <property type="entry name" value="N-ACETYLTRANSFERASE ACA1"/>
    <property type="match status" value="1"/>
</dbReference>
<keyword evidence="3" id="KW-1185">Reference proteome</keyword>
<evidence type="ECO:0000313" key="3">
    <source>
        <dbReference type="Proteomes" id="UP001176021"/>
    </source>
</evidence>
<dbReference type="SUPFAM" id="SSF55729">
    <property type="entry name" value="Acyl-CoA N-acyltransferases (Nat)"/>
    <property type="match status" value="1"/>
</dbReference>
<gene>
    <name evidence="2" type="ORF">M8H41_05455</name>
</gene>
<dbReference type="Gene3D" id="3.40.630.30">
    <property type="match status" value="1"/>
</dbReference>
<organism evidence="2 3">
    <name type="scientific">Desulfosporosinus nitroreducens</name>
    <dbReference type="NCBI Taxonomy" id="2018668"/>
    <lineage>
        <taxon>Bacteria</taxon>
        <taxon>Bacillati</taxon>
        <taxon>Bacillota</taxon>
        <taxon>Clostridia</taxon>
        <taxon>Eubacteriales</taxon>
        <taxon>Desulfitobacteriaceae</taxon>
        <taxon>Desulfosporosinus</taxon>
    </lineage>
</organism>
<dbReference type="Proteomes" id="UP001176021">
    <property type="component" value="Unassembled WGS sequence"/>
</dbReference>
<dbReference type="EMBL" id="JAMJEV010000004">
    <property type="protein sequence ID" value="MDO0822299.1"/>
    <property type="molecule type" value="Genomic_DNA"/>
</dbReference>
<dbReference type="CDD" id="cd04301">
    <property type="entry name" value="NAT_SF"/>
    <property type="match status" value="1"/>
</dbReference>
<feature type="domain" description="N-acetyltransferase" evidence="1">
    <location>
        <begin position="2"/>
        <end position="162"/>
    </location>
</feature>
<comment type="caution">
    <text evidence="2">The sequence shown here is derived from an EMBL/GenBank/DDBJ whole genome shotgun (WGS) entry which is preliminary data.</text>
</comment>
<reference evidence="2" key="1">
    <citation type="submission" date="2022-05" db="EMBL/GenBank/DDBJ databases">
        <title>Expanded diversity of anoxic marine methylotrophy in a Black Sea sulfate reducing microorganism.</title>
        <authorList>
            <person name="Fischer P.Q."/>
            <person name="Stams A.J.M."/>
            <person name="Villanueva L."/>
            <person name="Sousa D.Z."/>
        </authorList>
    </citation>
    <scope>NUCLEOTIDE SEQUENCE</scope>
    <source>
        <strain evidence="2">P130</strain>
    </source>
</reference>
<dbReference type="InterPro" id="IPR000182">
    <property type="entry name" value="GNAT_dom"/>
</dbReference>
<dbReference type="InterPro" id="IPR052742">
    <property type="entry name" value="Mito_N-acetyltransferase"/>
</dbReference>
<accession>A0ABT8QNX4</accession>
<proteinExistence type="predicted"/>
<dbReference type="PANTHER" id="PTHR43138">
    <property type="entry name" value="ACETYLTRANSFERASE, GNAT FAMILY"/>
    <property type="match status" value="1"/>
</dbReference>
<evidence type="ECO:0000259" key="1">
    <source>
        <dbReference type="PROSITE" id="PS51186"/>
    </source>
</evidence>
<evidence type="ECO:0000313" key="2">
    <source>
        <dbReference type="EMBL" id="MDO0822299.1"/>
    </source>
</evidence>
<dbReference type="PROSITE" id="PS51186">
    <property type="entry name" value="GNAT"/>
    <property type="match status" value="1"/>
</dbReference>
<dbReference type="InterPro" id="IPR016181">
    <property type="entry name" value="Acyl_CoA_acyltransferase"/>
</dbReference>